<evidence type="ECO:0008006" key="3">
    <source>
        <dbReference type="Google" id="ProtNLM"/>
    </source>
</evidence>
<evidence type="ECO:0000313" key="2">
    <source>
        <dbReference type="Proteomes" id="UP001054837"/>
    </source>
</evidence>
<comment type="caution">
    <text evidence="1">The sequence shown here is derived from an EMBL/GenBank/DDBJ whole genome shotgun (WGS) entry which is preliminary data.</text>
</comment>
<dbReference type="EMBL" id="BPLQ01001175">
    <property type="protein sequence ID" value="GIX79293.1"/>
    <property type="molecule type" value="Genomic_DNA"/>
</dbReference>
<gene>
    <name evidence="1" type="ORF">CDAR_290471</name>
</gene>
<proteinExistence type="predicted"/>
<dbReference type="Proteomes" id="UP001054837">
    <property type="component" value="Unassembled WGS sequence"/>
</dbReference>
<accession>A0AAV4N5L5</accession>
<sequence>MLLKILRKPNLCYFAQQVAPNRKQTSNASAFVKYSVLKTAFESVPYRKNLLLSPASFIMCRRNLLRDTNAKYHLLRLRQQKKLSLLAYLLGFPARTPPFTCSRGRKTDFES</sequence>
<organism evidence="1 2">
    <name type="scientific">Caerostris darwini</name>
    <dbReference type="NCBI Taxonomy" id="1538125"/>
    <lineage>
        <taxon>Eukaryota</taxon>
        <taxon>Metazoa</taxon>
        <taxon>Ecdysozoa</taxon>
        <taxon>Arthropoda</taxon>
        <taxon>Chelicerata</taxon>
        <taxon>Arachnida</taxon>
        <taxon>Araneae</taxon>
        <taxon>Araneomorphae</taxon>
        <taxon>Entelegynae</taxon>
        <taxon>Araneoidea</taxon>
        <taxon>Araneidae</taxon>
        <taxon>Caerostris</taxon>
    </lineage>
</organism>
<evidence type="ECO:0000313" key="1">
    <source>
        <dbReference type="EMBL" id="GIX79293.1"/>
    </source>
</evidence>
<dbReference type="AlphaFoldDB" id="A0AAV4N5L5"/>
<keyword evidence="2" id="KW-1185">Reference proteome</keyword>
<reference evidence="1 2" key="1">
    <citation type="submission" date="2021-06" db="EMBL/GenBank/DDBJ databases">
        <title>Caerostris darwini draft genome.</title>
        <authorList>
            <person name="Kono N."/>
            <person name="Arakawa K."/>
        </authorList>
    </citation>
    <scope>NUCLEOTIDE SEQUENCE [LARGE SCALE GENOMIC DNA]</scope>
</reference>
<name>A0AAV4N5L5_9ARAC</name>
<protein>
    <recommendedName>
        <fullName evidence="3">Ribosomal protein S14</fullName>
    </recommendedName>
</protein>